<reference evidence="1" key="1">
    <citation type="journal article" date="2021" name="Environ. Microbiol.">
        <title>Gene family expansions and transcriptome signatures uncover fungal adaptations to wood decay.</title>
        <authorList>
            <person name="Hage H."/>
            <person name="Miyauchi S."/>
            <person name="Viragh M."/>
            <person name="Drula E."/>
            <person name="Min B."/>
            <person name="Chaduli D."/>
            <person name="Navarro D."/>
            <person name="Favel A."/>
            <person name="Norest M."/>
            <person name="Lesage-Meessen L."/>
            <person name="Balint B."/>
            <person name="Merenyi Z."/>
            <person name="de Eugenio L."/>
            <person name="Morin E."/>
            <person name="Martinez A.T."/>
            <person name="Baldrian P."/>
            <person name="Stursova M."/>
            <person name="Martinez M.J."/>
            <person name="Novotny C."/>
            <person name="Magnuson J.K."/>
            <person name="Spatafora J.W."/>
            <person name="Maurice S."/>
            <person name="Pangilinan J."/>
            <person name="Andreopoulos W."/>
            <person name="LaButti K."/>
            <person name="Hundley H."/>
            <person name="Na H."/>
            <person name="Kuo A."/>
            <person name="Barry K."/>
            <person name="Lipzen A."/>
            <person name="Henrissat B."/>
            <person name="Riley R."/>
            <person name="Ahrendt S."/>
            <person name="Nagy L.G."/>
            <person name="Grigoriev I.V."/>
            <person name="Martin F."/>
            <person name="Rosso M.N."/>
        </authorList>
    </citation>
    <scope>NUCLEOTIDE SEQUENCE</scope>
    <source>
        <strain evidence="1">CBS 384.51</strain>
    </source>
</reference>
<evidence type="ECO:0000313" key="1">
    <source>
        <dbReference type="EMBL" id="KAI0083790.1"/>
    </source>
</evidence>
<dbReference type="Proteomes" id="UP001055072">
    <property type="component" value="Unassembled WGS sequence"/>
</dbReference>
<comment type="caution">
    <text evidence="1">The sequence shown here is derived from an EMBL/GenBank/DDBJ whole genome shotgun (WGS) entry which is preliminary data.</text>
</comment>
<protein>
    <submittedName>
        <fullName evidence="1">Uncharacterized protein</fullName>
    </submittedName>
</protein>
<gene>
    <name evidence="1" type="ORF">BDY19DRAFT_998267</name>
</gene>
<name>A0ACB8TP93_9APHY</name>
<sequence length="242" mass="27171">MADYPQLKIIALVATAIAHHYSIISPVPPVDEKERLSSGQGKTFEYAMPLLRFISESLVIWGVLSEITAIAVVGFPNTTFISQGTYAALCPNPIHKTPQLLSINIVFGLGVLLAVCGTALRLWCFRVLGRLFTSQVSLRPSHTLVQEAPYNFVRHPSYTGMMLHDIGIVMVHFSPNGWDRECGIMYTLAGPCIALWMVCMVYIFFSLWKRTAAEDELLKGKFGPVWEQYARDVPWKLFPYIT</sequence>
<evidence type="ECO:0000313" key="2">
    <source>
        <dbReference type="Proteomes" id="UP001055072"/>
    </source>
</evidence>
<keyword evidence="2" id="KW-1185">Reference proteome</keyword>
<accession>A0ACB8TP93</accession>
<dbReference type="EMBL" id="MU274953">
    <property type="protein sequence ID" value="KAI0083790.1"/>
    <property type="molecule type" value="Genomic_DNA"/>
</dbReference>
<organism evidence="1 2">
    <name type="scientific">Irpex rosettiformis</name>
    <dbReference type="NCBI Taxonomy" id="378272"/>
    <lineage>
        <taxon>Eukaryota</taxon>
        <taxon>Fungi</taxon>
        <taxon>Dikarya</taxon>
        <taxon>Basidiomycota</taxon>
        <taxon>Agaricomycotina</taxon>
        <taxon>Agaricomycetes</taxon>
        <taxon>Polyporales</taxon>
        <taxon>Irpicaceae</taxon>
        <taxon>Irpex</taxon>
    </lineage>
</organism>
<proteinExistence type="predicted"/>